<dbReference type="GO" id="GO:0003700">
    <property type="term" value="F:DNA-binding transcription factor activity"/>
    <property type="evidence" value="ECO:0007669"/>
    <property type="project" value="InterPro"/>
</dbReference>
<keyword evidence="3" id="KW-0804">Transcription</keyword>
<dbReference type="Pfam" id="PF00392">
    <property type="entry name" value="GntR"/>
    <property type="match status" value="1"/>
</dbReference>
<dbReference type="Pfam" id="PF07729">
    <property type="entry name" value="FCD"/>
    <property type="match status" value="1"/>
</dbReference>
<organism evidence="5 6">
    <name type="scientific">Mageeibacillus indolicus</name>
    <dbReference type="NCBI Taxonomy" id="884684"/>
    <lineage>
        <taxon>Bacteria</taxon>
        <taxon>Bacillati</taxon>
        <taxon>Bacillota</taxon>
        <taxon>Clostridia</taxon>
        <taxon>Eubacteriales</taxon>
        <taxon>Oscillospiraceae</taxon>
        <taxon>Mageeibacillus</taxon>
    </lineage>
</organism>
<evidence type="ECO:0000313" key="6">
    <source>
        <dbReference type="Proteomes" id="UP000236394"/>
    </source>
</evidence>
<dbReference type="GO" id="GO:0003677">
    <property type="term" value="F:DNA binding"/>
    <property type="evidence" value="ECO:0007669"/>
    <property type="project" value="UniProtKB-KW"/>
</dbReference>
<evidence type="ECO:0000259" key="4">
    <source>
        <dbReference type="PROSITE" id="PS50949"/>
    </source>
</evidence>
<evidence type="ECO:0000256" key="1">
    <source>
        <dbReference type="ARBA" id="ARBA00023015"/>
    </source>
</evidence>
<dbReference type="InterPro" id="IPR011711">
    <property type="entry name" value="GntR_C"/>
</dbReference>
<dbReference type="InterPro" id="IPR008920">
    <property type="entry name" value="TF_FadR/GntR_C"/>
</dbReference>
<dbReference type="PANTHER" id="PTHR43537:SF24">
    <property type="entry name" value="GLUCONATE OPERON TRANSCRIPTIONAL REPRESSOR"/>
    <property type="match status" value="1"/>
</dbReference>
<dbReference type="RefSeq" id="WP_012993186.1">
    <property type="nucleotide sequence ID" value="NZ_NBZD01000001.1"/>
</dbReference>
<dbReference type="EMBL" id="NBZD01000001">
    <property type="protein sequence ID" value="PNH19896.1"/>
    <property type="molecule type" value="Genomic_DNA"/>
</dbReference>
<reference evidence="6" key="1">
    <citation type="submission" date="2017-04" db="EMBL/GenBank/DDBJ databases">
        <authorList>
            <person name="Bumgarner R.E."/>
            <person name="Fredricks D.N."/>
            <person name="Srinivasan S."/>
        </authorList>
    </citation>
    <scope>NUCLEOTIDE SEQUENCE [LARGE SCALE GENOMIC DNA]</scope>
    <source>
        <strain evidence="6">KA00405</strain>
    </source>
</reference>
<name>A0A2J8B569_9FIRM</name>
<evidence type="ECO:0000313" key="5">
    <source>
        <dbReference type="EMBL" id="PNH19896.1"/>
    </source>
</evidence>
<accession>A0A2J8B569</accession>
<sequence length="204" mass="24282">MSSTISDKIYKDIVKSIVEGEINQATLLTERGLVEKYKVSKSPVREALVKLCNQQILLSLPRYGYRVYLTDRKYLLSIIHFRLQIETSYLEENFDIFTSQDYKRIRQTIIPLDKTAIKTPMEYWQKTSEFHLALAKTYQDPFMLDSLRSILEKQLITFSNLYWNNWTEISDRKFVDQHSDILNAIEERNLEKALYYLRLDINSF</sequence>
<dbReference type="Gene3D" id="1.20.120.530">
    <property type="entry name" value="GntR ligand-binding domain-like"/>
    <property type="match status" value="1"/>
</dbReference>
<dbReference type="AlphaFoldDB" id="A0A2J8B569"/>
<dbReference type="SUPFAM" id="SSF46785">
    <property type="entry name" value="Winged helix' DNA-binding domain"/>
    <property type="match status" value="1"/>
</dbReference>
<gene>
    <name evidence="5" type="ORF">B7R76_03225</name>
</gene>
<protein>
    <recommendedName>
        <fullName evidence="4">HTH gntR-type domain-containing protein</fullName>
    </recommendedName>
</protein>
<feature type="domain" description="HTH gntR-type" evidence="4">
    <location>
        <begin position="3"/>
        <end position="70"/>
    </location>
</feature>
<keyword evidence="2" id="KW-0238">DNA-binding</keyword>
<dbReference type="InterPro" id="IPR036390">
    <property type="entry name" value="WH_DNA-bd_sf"/>
</dbReference>
<dbReference type="InterPro" id="IPR000524">
    <property type="entry name" value="Tscrpt_reg_HTH_GntR"/>
</dbReference>
<dbReference type="Proteomes" id="UP000236394">
    <property type="component" value="Unassembled WGS sequence"/>
</dbReference>
<keyword evidence="1" id="KW-0805">Transcription regulation</keyword>
<dbReference type="SMART" id="SM00345">
    <property type="entry name" value="HTH_GNTR"/>
    <property type="match status" value="1"/>
</dbReference>
<dbReference type="OMA" id="MNICTRI"/>
<dbReference type="PROSITE" id="PS50949">
    <property type="entry name" value="HTH_GNTR"/>
    <property type="match status" value="1"/>
</dbReference>
<dbReference type="Gene3D" id="1.10.10.10">
    <property type="entry name" value="Winged helix-like DNA-binding domain superfamily/Winged helix DNA-binding domain"/>
    <property type="match status" value="1"/>
</dbReference>
<dbReference type="SUPFAM" id="SSF48008">
    <property type="entry name" value="GntR ligand-binding domain-like"/>
    <property type="match status" value="1"/>
</dbReference>
<dbReference type="PANTHER" id="PTHR43537">
    <property type="entry name" value="TRANSCRIPTIONAL REGULATOR, GNTR FAMILY"/>
    <property type="match status" value="1"/>
</dbReference>
<proteinExistence type="predicted"/>
<comment type="caution">
    <text evidence="5">The sequence shown here is derived from an EMBL/GenBank/DDBJ whole genome shotgun (WGS) entry which is preliminary data.</text>
</comment>
<dbReference type="InterPro" id="IPR036388">
    <property type="entry name" value="WH-like_DNA-bd_sf"/>
</dbReference>
<evidence type="ECO:0000256" key="2">
    <source>
        <dbReference type="ARBA" id="ARBA00023125"/>
    </source>
</evidence>
<evidence type="ECO:0000256" key="3">
    <source>
        <dbReference type="ARBA" id="ARBA00023163"/>
    </source>
</evidence>